<dbReference type="InterPro" id="IPR036757">
    <property type="entry name" value="TFR-like_dimer_dom_sf"/>
</dbReference>
<dbReference type="FunFam" id="3.40.630.10:FF:000101">
    <property type="entry name" value="N-acetylated alpha-linked acidic dipeptidase like 1"/>
    <property type="match status" value="1"/>
</dbReference>
<protein>
    <recommendedName>
        <fullName evidence="6">Peptidase M28 domain-containing protein</fullName>
    </recommendedName>
</protein>
<dbReference type="CDD" id="cd02121">
    <property type="entry name" value="PA_GCPII_like"/>
    <property type="match status" value="1"/>
</dbReference>
<evidence type="ECO:0000259" key="2">
    <source>
        <dbReference type="Pfam" id="PF02225"/>
    </source>
</evidence>
<evidence type="ECO:0000256" key="1">
    <source>
        <dbReference type="ARBA" id="ARBA00005634"/>
    </source>
</evidence>
<dbReference type="Pfam" id="PF04389">
    <property type="entry name" value="Peptidase_M28"/>
    <property type="match status" value="1"/>
</dbReference>
<dbReference type="CDD" id="cd08022">
    <property type="entry name" value="M28_PSMA_like"/>
    <property type="match status" value="1"/>
</dbReference>
<dbReference type="AlphaFoldDB" id="A0A6B2KYR1"/>
<evidence type="ECO:0000259" key="4">
    <source>
        <dbReference type="Pfam" id="PF04389"/>
    </source>
</evidence>
<dbReference type="Gene3D" id="3.50.30.30">
    <property type="match status" value="1"/>
</dbReference>
<dbReference type="InterPro" id="IPR007365">
    <property type="entry name" value="TFR-like_dimer_dom"/>
</dbReference>
<dbReference type="SUPFAM" id="SSF52025">
    <property type="entry name" value="PA domain"/>
    <property type="match status" value="1"/>
</dbReference>
<evidence type="ECO:0008006" key="6">
    <source>
        <dbReference type="Google" id="ProtNLM"/>
    </source>
</evidence>
<dbReference type="Gene3D" id="3.40.630.10">
    <property type="entry name" value="Zn peptidases"/>
    <property type="match status" value="1"/>
</dbReference>
<dbReference type="InterPro" id="IPR003137">
    <property type="entry name" value="PA_domain"/>
</dbReference>
<dbReference type="InterPro" id="IPR046450">
    <property type="entry name" value="PA_dom_sf"/>
</dbReference>
<feature type="domain" description="Peptidase M28" evidence="4">
    <location>
        <begin position="333"/>
        <end position="521"/>
    </location>
</feature>
<proteinExistence type="inferred from homology"/>
<feature type="domain" description="Transferrin receptor-like dimerisation" evidence="3">
    <location>
        <begin position="585"/>
        <end position="692"/>
    </location>
</feature>
<dbReference type="PANTHER" id="PTHR10404">
    <property type="entry name" value="N-ACETYLATED-ALPHA-LINKED ACIDIC DIPEPTIDASE"/>
    <property type="match status" value="1"/>
</dbReference>
<name>A0A6B2KYR1_9EUKA</name>
<dbReference type="EMBL" id="GIBP01000911">
    <property type="protein sequence ID" value="NDV29880.1"/>
    <property type="molecule type" value="Transcribed_RNA"/>
</dbReference>
<feature type="domain" description="PA" evidence="2">
    <location>
        <begin position="152"/>
        <end position="216"/>
    </location>
</feature>
<dbReference type="Gene3D" id="1.20.930.40">
    <property type="entry name" value="Transferrin receptor-like, dimerisation domain"/>
    <property type="match status" value="1"/>
</dbReference>
<organism evidence="5">
    <name type="scientific">Arcella intermedia</name>
    <dbReference type="NCBI Taxonomy" id="1963864"/>
    <lineage>
        <taxon>Eukaryota</taxon>
        <taxon>Amoebozoa</taxon>
        <taxon>Tubulinea</taxon>
        <taxon>Elardia</taxon>
        <taxon>Arcellinida</taxon>
        <taxon>Sphaerothecina</taxon>
        <taxon>Arcellidae</taxon>
        <taxon>Arcella</taxon>
    </lineage>
</organism>
<dbReference type="PANTHER" id="PTHR10404:SF46">
    <property type="entry name" value="VACUOLAR PROTEIN SORTING-ASSOCIATED PROTEIN 70"/>
    <property type="match status" value="1"/>
</dbReference>
<evidence type="ECO:0000313" key="5">
    <source>
        <dbReference type="EMBL" id="NDV29880.1"/>
    </source>
</evidence>
<sequence>MSSTKTFILCGLFLVVTASFATTLVLFLINVSHPKTNIDYDALHAIFDKNVNSQQIREYVRQYSSVPHLAGSPADEEQAINTTNLWKSYGIDAHMEEHQLLLNYPVSGSVSVIYPPELAYTCTLKEGVVNDGTSGYPTIPPLWNGFSASGDVQGDLVYVNYGTAEDFEAIRDIDLTGKIVIVRYGQLFRGNKAKTAEERGAVGVIIYSDPGDNEVGTSYPDGPWGTNSTGQRGAVWTGNGDPLTPGWPSDLGAPRLSLNEAQQGSQNTPFGKLPGIPIQPMSSGDAYHLLKGLQGNRTLPGWEGGFNLSFIGPGPVRVSMSIETTLKVTPAWNVIGTIKGAVEPDRMVVLGAHRDAWTFGAVDPISGHSGLMETARVLGLMLKEGWRPKRTIVLCSWDAEEYGLVGSFEFTEKWRTMLASNAILYMNLDTAITGHQVLSVSGTPALQDHMVEISKKLNFTTSSGEEVSLYSIWDDPKVRFLGSGSDFTSFIQRLGISSIDMDISNRDGDYWSIYHSAYDSFYWVEHFGDPGFIYHQALVRFYGAVVLSIVDADVLPFDYRDYAALVNELFEDLERSSSGVGLNYTFFKGAMESFQVAAQSAKDEADRVRALGKSSRGLNERLFRTERCFIGDSDTSGHRYFLHVISTPSADNSYAPKPFPAIYAALEENDIPKAQFIMDRIALNIQQAAQYLSFSFVTP</sequence>
<dbReference type="Pfam" id="PF04253">
    <property type="entry name" value="TFR_dimer"/>
    <property type="match status" value="1"/>
</dbReference>
<comment type="similarity">
    <text evidence="1">Belongs to the peptidase M28 family. M28B subfamily.</text>
</comment>
<dbReference type="SUPFAM" id="SSF47672">
    <property type="entry name" value="Transferrin receptor-like dimerisation domain"/>
    <property type="match status" value="1"/>
</dbReference>
<dbReference type="SUPFAM" id="SSF53187">
    <property type="entry name" value="Zn-dependent exopeptidases"/>
    <property type="match status" value="1"/>
</dbReference>
<dbReference type="GO" id="GO:0004180">
    <property type="term" value="F:carboxypeptidase activity"/>
    <property type="evidence" value="ECO:0007669"/>
    <property type="project" value="TreeGrafter"/>
</dbReference>
<reference evidence="5" key="1">
    <citation type="journal article" date="2020" name="J. Eukaryot. Microbiol.">
        <title>De novo Sequencing, Assembly and Annotation of the Transcriptome for the Free-Living Testate Amoeba Arcella intermedia.</title>
        <authorList>
            <person name="Ribeiro G.M."/>
            <person name="Porfirio-Sousa A.L."/>
            <person name="Maurer-Alcala X.X."/>
            <person name="Katz L.A."/>
            <person name="Lahr D.J.G."/>
        </authorList>
    </citation>
    <scope>NUCLEOTIDE SEQUENCE</scope>
</reference>
<dbReference type="Pfam" id="PF02225">
    <property type="entry name" value="PA"/>
    <property type="match status" value="1"/>
</dbReference>
<dbReference type="InterPro" id="IPR007484">
    <property type="entry name" value="Peptidase_M28"/>
</dbReference>
<evidence type="ECO:0000259" key="3">
    <source>
        <dbReference type="Pfam" id="PF04253"/>
    </source>
</evidence>
<dbReference type="InterPro" id="IPR039373">
    <property type="entry name" value="Peptidase_M28B"/>
</dbReference>
<accession>A0A6B2KYR1</accession>